<dbReference type="InterPro" id="IPR002677">
    <property type="entry name" value="Ribosomal_bL32"/>
</dbReference>
<dbReference type="GO" id="GO:0003735">
    <property type="term" value="F:structural constituent of ribosome"/>
    <property type="evidence" value="ECO:0007669"/>
    <property type="project" value="InterPro"/>
</dbReference>
<keyword evidence="3 5" id="KW-0687">Ribonucleoprotein</keyword>
<evidence type="ECO:0000313" key="7">
    <source>
        <dbReference type="EMBL" id="RMA78602.1"/>
    </source>
</evidence>
<evidence type="ECO:0000256" key="5">
    <source>
        <dbReference type="HAMAP-Rule" id="MF_00340"/>
    </source>
</evidence>
<dbReference type="HAMAP" id="MF_00340">
    <property type="entry name" value="Ribosomal_bL32"/>
    <property type="match status" value="1"/>
</dbReference>
<evidence type="ECO:0000256" key="1">
    <source>
        <dbReference type="ARBA" id="ARBA00008560"/>
    </source>
</evidence>
<keyword evidence="8" id="KW-1185">Reference proteome</keyword>
<keyword evidence="2 5" id="KW-0689">Ribosomal protein</keyword>
<evidence type="ECO:0000256" key="2">
    <source>
        <dbReference type="ARBA" id="ARBA00022980"/>
    </source>
</evidence>
<feature type="region of interest" description="Disordered" evidence="6">
    <location>
        <begin position="1"/>
        <end position="22"/>
    </location>
</feature>
<dbReference type="AlphaFoldDB" id="A0A3M0AH89"/>
<dbReference type="OrthoDB" id="9812874at2"/>
<dbReference type="InterPro" id="IPR044957">
    <property type="entry name" value="Ribosomal_bL32_bact"/>
</dbReference>
<comment type="caution">
    <text evidence="7">The sequence shown here is derived from an EMBL/GenBank/DDBJ whole genome shotgun (WGS) entry which is preliminary data.</text>
</comment>
<proteinExistence type="inferred from homology"/>
<dbReference type="Pfam" id="PF01783">
    <property type="entry name" value="Ribosomal_L32p"/>
    <property type="match status" value="1"/>
</dbReference>
<comment type="similarity">
    <text evidence="1 5">Belongs to the bacterial ribosomal protein bL32 family.</text>
</comment>
<dbReference type="GO" id="GO:0006412">
    <property type="term" value="P:translation"/>
    <property type="evidence" value="ECO:0007669"/>
    <property type="project" value="UniProtKB-UniRule"/>
</dbReference>
<organism evidence="7 8">
    <name type="scientific">Metamycoplasma subdolum</name>
    <dbReference type="NCBI Taxonomy" id="92407"/>
    <lineage>
        <taxon>Bacteria</taxon>
        <taxon>Bacillati</taxon>
        <taxon>Mycoplasmatota</taxon>
        <taxon>Mycoplasmoidales</taxon>
        <taxon>Metamycoplasmataceae</taxon>
        <taxon>Metamycoplasma</taxon>
    </lineage>
</organism>
<reference evidence="7 8" key="1">
    <citation type="submission" date="2018-10" db="EMBL/GenBank/DDBJ databases">
        <title>Genomic Encyclopedia of Archaeal and Bacterial Type Strains, Phase II (KMG-II): from individual species to whole genera.</title>
        <authorList>
            <person name="Goeker M."/>
        </authorList>
    </citation>
    <scope>NUCLEOTIDE SEQUENCE [LARGE SCALE GENOMIC DNA]</scope>
    <source>
        <strain evidence="7 8">ATCC 29870</strain>
    </source>
</reference>
<dbReference type="SUPFAM" id="SSF57829">
    <property type="entry name" value="Zn-binding ribosomal proteins"/>
    <property type="match status" value="1"/>
</dbReference>
<evidence type="ECO:0000313" key="8">
    <source>
        <dbReference type="Proteomes" id="UP000267246"/>
    </source>
</evidence>
<evidence type="ECO:0000256" key="3">
    <source>
        <dbReference type="ARBA" id="ARBA00023274"/>
    </source>
</evidence>
<evidence type="ECO:0000256" key="4">
    <source>
        <dbReference type="ARBA" id="ARBA00035178"/>
    </source>
</evidence>
<dbReference type="EMBL" id="REFI01000006">
    <property type="protein sequence ID" value="RMA78602.1"/>
    <property type="molecule type" value="Genomic_DNA"/>
</dbReference>
<gene>
    <name evidence="5" type="primary">rpmF</name>
    <name evidence="7" type="ORF">JN00_0243</name>
</gene>
<name>A0A3M0AH89_9BACT</name>
<dbReference type="InterPro" id="IPR011332">
    <property type="entry name" value="Ribosomal_zn-bd"/>
</dbReference>
<protein>
    <recommendedName>
        <fullName evidence="4 5">Large ribosomal subunit protein bL32</fullName>
    </recommendedName>
</protein>
<dbReference type="GO" id="GO:0015934">
    <property type="term" value="C:large ribosomal subunit"/>
    <property type="evidence" value="ECO:0007669"/>
    <property type="project" value="InterPro"/>
</dbReference>
<dbReference type="Proteomes" id="UP000267246">
    <property type="component" value="Unassembled WGS sequence"/>
</dbReference>
<dbReference type="NCBIfam" id="TIGR01031">
    <property type="entry name" value="rpmF_bact"/>
    <property type="match status" value="1"/>
</dbReference>
<accession>A0A3M0AH89</accession>
<dbReference type="PANTHER" id="PTHR35534:SF1">
    <property type="entry name" value="LARGE RIBOSOMAL SUBUNIT PROTEIN BL32"/>
    <property type="match status" value="1"/>
</dbReference>
<dbReference type="PANTHER" id="PTHR35534">
    <property type="entry name" value="50S RIBOSOMAL PROTEIN L32"/>
    <property type="match status" value="1"/>
</dbReference>
<sequence>MAVVPKRKTSKQRKALRRSHHALDENMTTPCANCKQLILPHRACEFCGFYKGKKIIKVAKNDKSK</sequence>
<evidence type="ECO:0000256" key="6">
    <source>
        <dbReference type="SAM" id="MobiDB-lite"/>
    </source>
</evidence>
<feature type="compositionally biased region" description="Basic residues" evidence="6">
    <location>
        <begin position="1"/>
        <end position="20"/>
    </location>
</feature>
<dbReference type="RefSeq" id="WP_121940724.1">
    <property type="nucleotide sequence ID" value="NZ_CP137846.1"/>
</dbReference>
<dbReference type="Gene3D" id="1.20.5.640">
    <property type="entry name" value="Single helix bin"/>
    <property type="match status" value="1"/>
</dbReference>